<feature type="transmembrane region" description="Helical" evidence="1">
    <location>
        <begin position="225"/>
        <end position="248"/>
    </location>
</feature>
<dbReference type="AlphaFoldDB" id="A0AAV8S6P0"/>
<evidence type="ECO:0000313" key="3">
    <source>
        <dbReference type="Proteomes" id="UP001159364"/>
    </source>
</evidence>
<name>A0AAV8S6P0_9ROSI</name>
<dbReference type="PANTHER" id="PTHR35100:SF1">
    <property type="entry name" value="F15H11.13 PROTEIN"/>
    <property type="match status" value="1"/>
</dbReference>
<keyword evidence="1" id="KW-0472">Membrane</keyword>
<evidence type="ECO:0000256" key="1">
    <source>
        <dbReference type="SAM" id="Phobius"/>
    </source>
</evidence>
<keyword evidence="3" id="KW-1185">Reference proteome</keyword>
<keyword evidence="1" id="KW-0812">Transmembrane</keyword>
<keyword evidence="1" id="KW-1133">Transmembrane helix</keyword>
<comment type="caution">
    <text evidence="2">The sequence shown here is derived from an EMBL/GenBank/DDBJ whole genome shotgun (WGS) entry which is preliminary data.</text>
</comment>
<dbReference type="Proteomes" id="UP001159364">
    <property type="component" value="Unassembled WGS sequence"/>
</dbReference>
<dbReference type="EMBL" id="JAIWQS010000078">
    <property type="protein sequence ID" value="KAJ8747790.1"/>
    <property type="molecule type" value="Genomic_DNA"/>
</dbReference>
<evidence type="ECO:0000313" key="2">
    <source>
        <dbReference type="EMBL" id="KAJ8747790.1"/>
    </source>
</evidence>
<accession>A0AAV8S6P0</accession>
<organism evidence="2 3">
    <name type="scientific">Erythroxylum novogranatense</name>
    <dbReference type="NCBI Taxonomy" id="1862640"/>
    <lineage>
        <taxon>Eukaryota</taxon>
        <taxon>Viridiplantae</taxon>
        <taxon>Streptophyta</taxon>
        <taxon>Embryophyta</taxon>
        <taxon>Tracheophyta</taxon>
        <taxon>Spermatophyta</taxon>
        <taxon>Magnoliopsida</taxon>
        <taxon>eudicotyledons</taxon>
        <taxon>Gunneridae</taxon>
        <taxon>Pentapetalae</taxon>
        <taxon>rosids</taxon>
        <taxon>fabids</taxon>
        <taxon>Malpighiales</taxon>
        <taxon>Erythroxylaceae</taxon>
        <taxon>Erythroxylum</taxon>
    </lineage>
</organism>
<protein>
    <submittedName>
        <fullName evidence="2">Uncharacterized protein</fullName>
    </submittedName>
</protein>
<proteinExistence type="predicted"/>
<gene>
    <name evidence="2" type="ORF">K2173_002188</name>
</gene>
<sequence>MVQLCKLYRLRRLPLVKLVDFEQDYFLLLLPAILLATIPFNIMSPQNTSNSRKSLENVRGIHVIPHSPFSLEEFTQQGDYGRTCKSSTDKANQWVLVQRVWQQRPGCLRPIKTCMHVGVASSLYHSSRGKLRKYLRWFDYTMIATATMCLSGALRNENPKLLMAASAALLPIQPLMVSAVHTGMMEVAFAKRALVEPELRVAHQVHKMSSMLGGVLFIADDMFPLLLSSMRVGIWLPLLVLVPATNFLSNPYNLDIRFNHAKTSRPRILLNQHTCVMSAILAWQGRPAISFVWLSNYSLDFLRFQLPSCIVYRVLIPSKLSR</sequence>
<dbReference type="PANTHER" id="PTHR35100">
    <property type="entry name" value="FOLD PROTEIN"/>
    <property type="match status" value="1"/>
</dbReference>
<reference evidence="2 3" key="1">
    <citation type="submission" date="2021-09" db="EMBL/GenBank/DDBJ databases">
        <title>Genomic insights and catalytic innovation underlie evolution of tropane alkaloids biosynthesis.</title>
        <authorList>
            <person name="Wang Y.-J."/>
            <person name="Tian T."/>
            <person name="Huang J.-P."/>
            <person name="Huang S.-X."/>
        </authorList>
    </citation>
    <scope>NUCLEOTIDE SEQUENCE [LARGE SCALE GENOMIC DNA]</scope>
    <source>
        <strain evidence="2">KIB-2018</strain>
        <tissue evidence="2">Leaf</tissue>
    </source>
</reference>